<name>A0A484HFX4_9BACT</name>
<feature type="transmembrane region" description="Helical" evidence="1">
    <location>
        <begin position="31"/>
        <end position="49"/>
    </location>
</feature>
<protein>
    <submittedName>
        <fullName evidence="2">Magnetosome protein MamI-3</fullName>
    </submittedName>
</protein>
<dbReference type="AlphaFoldDB" id="A0A484HFX4"/>
<gene>
    <name evidence="2" type="primary">mamI-3</name>
    <name evidence="2" type="ORF">EPICR_30040</name>
</gene>
<evidence type="ECO:0000256" key="1">
    <source>
        <dbReference type="SAM" id="Phobius"/>
    </source>
</evidence>
<reference evidence="2" key="1">
    <citation type="submission" date="2019-01" db="EMBL/GenBank/DDBJ databases">
        <authorList>
            <consortium name="Genoscope - CEA"/>
            <person name="William W."/>
        </authorList>
    </citation>
    <scope>NUCLEOTIDE SEQUENCE</scope>
    <source>
        <strain evidence="2">CR-1</strain>
    </source>
</reference>
<keyword evidence="1" id="KW-0472">Membrane</keyword>
<sequence>MMASKKTKPSERLETTELRIEKSASFLKSDWPMIICVAMVVCIIVYSVLNHARHKPDTPQAMFANAIKQVQGLPEWKPGLGAQPLLSKPAAFARSPWQTLYTCPTHGPQTPVFDSNAAPYCPICNQNMMVSQ</sequence>
<dbReference type="EMBL" id="CAACVI010000023">
    <property type="protein sequence ID" value="VEN74110.1"/>
    <property type="molecule type" value="Genomic_DNA"/>
</dbReference>
<keyword evidence="1" id="KW-0812">Transmembrane</keyword>
<proteinExistence type="predicted"/>
<accession>A0A484HFX4</accession>
<evidence type="ECO:0000313" key="2">
    <source>
        <dbReference type="EMBL" id="VEN74110.1"/>
    </source>
</evidence>
<organism evidence="2">
    <name type="scientific">uncultured Desulfobacteraceae bacterium</name>
    <dbReference type="NCBI Taxonomy" id="218296"/>
    <lineage>
        <taxon>Bacteria</taxon>
        <taxon>Pseudomonadati</taxon>
        <taxon>Thermodesulfobacteriota</taxon>
        <taxon>Desulfobacteria</taxon>
        <taxon>Desulfobacterales</taxon>
        <taxon>Desulfobacteraceae</taxon>
        <taxon>environmental samples</taxon>
    </lineage>
</organism>
<keyword evidence="1" id="KW-1133">Transmembrane helix</keyword>